<comment type="caution">
    <text evidence="3">The sequence shown here is derived from an EMBL/GenBank/DDBJ whole genome shotgun (WGS) entry which is preliminary data.</text>
</comment>
<proteinExistence type="predicted"/>
<feature type="chain" id="PRO_5016743129" description="BON domain-containing protein" evidence="2">
    <location>
        <begin position="28"/>
        <end position="159"/>
    </location>
</feature>
<protein>
    <recommendedName>
        <fullName evidence="5">BON domain-containing protein</fullName>
    </recommendedName>
</protein>
<sequence length="159" mass="17430">MKTKKEMISRGIMIATLCLTVSFNTIAQVTCSRERVGEIKLIASTAEYLSIQDSIQSLAYDLYLISESYPNYKYVHHTNDLGMITAVSVVGIADVEVANKAATNLIILEVLGEKVRTVDAAFLPQSRPAPGMLTKQEAAAHKPSPPRMKNKQDVIVSSF</sequence>
<evidence type="ECO:0000256" key="2">
    <source>
        <dbReference type="SAM" id="SignalP"/>
    </source>
</evidence>
<accession>A0A364Y130</accession>
<evidence type="ECO:0000313" key="4">
    <source>
        <dbReference type="Proteomes" id="UP000251889"/>
    </source>
</evidence>
<evidence type="ECO:0008006" key="5">
    <source>
        <dbReference type="Google" id="ProtNLM"/>
    </source>
</evidence>
<dbReference type="Proteomes" id="UP000251889">
    <property type="component" value="Unassembled WGS sequence"/>
</dbReference>
<organism evidence="3 4">
    <name type="scientific">Pseudochryseolinea flava</name>
    <dbReference type="NCBI Taxonomy" id="2059302"/>
    <lineage>
        <taxon>Bacteria</taxon>
        <taxon>Pseudomonadati</taxon>
        <taxon>Bacteroidota</taxon>
        <taxon>Cytophagia</taxon>
        <taxon>Cytophagales</taxon>
        <taxon>Fulvivirgaceae</taxon>
        <taxon>Pseudochryseolinea</taxon>
    </lineage>
</organism>
<dbReference type="RefSeq" id="WP_112747660.1">
    <property type="nucleotide sequence ID" value="NZ_QMFY01000007.1"/>
</dbReference>
<name>A0A364Y130_9BACT</name>
<feature type="region of interest" description="Disordered" evidence="1">
    <location>
        <begin position="133"/>
        <end position="159"/>
    </location>
</feature>
<keyword evidence="2" id="KW-0732">Signal</keyword>
<evidence type="ECO:0000313" key="3">
    <source>
        <dbReference type="EMBL" id="RAW00318.1"/>
    </source>
</evidence>
<evidence type="ECO:0000256" key="1">
    <source>
        <dbReference type="SAM" id="MobiDB-lite"/>
    </source>
</evidence>
<dbReference type="AlphaFoldDB" id="A0A364Y130"/>
<dbReference type="EMBL" id="QMFY01000007">
    <property type="protein sequence ID" value="RAW00318.1"/>
    <property type="molecule type" value="Genomic_DNA"/>
</dbReference>
<keyword evidence="4" id="KW-1185">Reference proteome</keyword>
<gene>
    <name evidence="3" type="ORF">DQQ10_14795</name>
</gene>
<feature type="signal peptide" evidence="2">
    <location>
        <begin position="1"/>
        <end position="27"/>
    </location>
</feature>
<reference evidence="3 4" key="1">
    <citation type="submission" date="2018-06" db="EMBL/GenBank/DDBJ databases">
        <title>Chryseolinea flavus sp. nov., a member of the phylum Bacteroidetes isolated from soil.</title>
        <authorList>
            <person name="Li Y."/>
            <person name="Wang J."/>
        </authorList>
    </citation>
    <scope>NUCLEOTIDE SEQUENCE [LARGE SCALE GENOMIC DNA]</scope>
    <source>
        <strain evidence="3 4">SDU1-6</strain>
    </source>
</reference>